<dbReference type="Proteomes" id="UP000260759">
    <property type="component" value="Unassembled WGS sequence"/>
</dbReference>
<evidence type="ECO:0000313" key="8">
    <source>
        <dbReference type="Proteomes" id="UP000260759"/>
    </source>
</evidence>
<dbReference type="Pfam" id="PF00535">
    <property type="entry name" value="Glycos_transf_2"/>
    <property type="match status" value="1"/>
</dbReference>
<keyword evidence="2 5" id="KW-0328">Glycosyltransferase</keyword>
<evidence type="ECO:0000313" key="7">
    <source>
        <dbReference type="EMBL" id="RHC75289.1"/>
    </source>
</evidence>
<evidence type="ECO:0000313" key="6">
    <source>
        <dbReference type="EMBL" id="RGN92452.1"/>
    </source>
</evidence>
<dbReference type="EMBL" id="JAQNSB010000001">
    <property type="protein sequence ID" value="MDC1853257.1"/>
    <property type="molecule type" value="Genomic_DNA"/>
</dbReference>
<dbReference type="PANTHER" id="PTHR43685:SF5">
    <property type="entry name" value="GLYCOSYLTRANSFERASE EPSE-RELATED"/>
    <property type="match status" value="1"/>
</dbReference>
<dbReference type="PANTHER" id="PTHR43685">
    <property type="entry name" value="GLYCOSYLTRANSFERASE"/>
    <property type="match status" value="1"/>
</dbReference>
<dbReference type="Proteomes" id="UP001214113">
    <property type="component" value="Unassembled WGS sequence"/>
</dbReference>
<dbReference type="EMBL" id="QSVA01000012">
    <property type="protein sequence ID" value="RGN92452.1"/>
    <property type="molecule type" value="Genomic_DNA"/>
</dbReference>
<evidence type="ECO:0000256" key="1">
    <source>
        <dbReference type="ARBA" id="ARBA00006739"/>
    </source>
</evidence>
<evidence type="ECO:0000256" key="3">
    <source>
        <dbReference type="ARBA" id="ARBA00022679"/>
    </source>
</evidence>
<dbReference type="SUPFAM" id="SSF53448">
    <property type="entry name" value="Nucleotide-diphospho-sugar transferases"/>
    <property type="match status" value="1"/>
</dbReference>
<dbReference type="GO" id="GO:0016757">
    <property type="term" value="F:glycosyltransferase activity"/>
    <property type="evidence" value="ECO:0007669"/>
    <property type="project" value="UniProtKB-KW"/>
</dbReference>
<dbReference type="EMBL" id="QSIF01000005">
    <property type="protein sequence ID" value="RHC75289.1"/>
    <property type="molecule type" value="Genomic_DNA"/>
</dbReference>
<dbReference type="RefSeq" id="WP_098032230.1">
    <property type="nucleotide sequence ID" value="NZ_JAQNRS010000008.1"/>
</dbReference>
<dbReference type="EC" id="2.4.-.-" evidence="5"/>
<dbReference type="InterPro" id="IPR050834">
    <property type="entry name" value="Glycosyltransf_2"/>
</dbReference>
<accession>A0A3E5EU81</accession>
<evidence type="ECO:0000313" key="9">
    <source>
        <dbReference type="Proteomes" id="UP000284514"/>
    </source>
</evidence>
<dbReference type="AlphaFoldDB" id="A0A3E5EU81"/>
<dbReference type="InterPro" id="IPR001173">
    <property type="entry name" value="Glyco_trans_2-like"/>
</dbReference>
<proteinExistence type="inferred from homology"/>
<gene>
    <name evidence="7" type="ORF">DW831_05120</name>
    <name evidence="6" type="ORF">DXB37_14310</name>
    <name evidence="5" type="ORF">POZ22_00420</name>
</gene>
<feature type="domain" description="Glycosyltransferase 2-like" evidence="4">
    <location>
        <begin position="5"/>
        <end position="133"/>
    </location>
</feature>
<sequence>MATLSVIMSVYNEPVAWIKQAIASILNQTFKDFEFIIVDDNPRGDEQINILQYYKNIDSRIELVFNKENVGLAHSLNKAIEISRGKYIARMDADDIAAPSKFQMQYDYLEMHPNVAVCGTWGKKFGNIPVLSYKKYETPVSPEQVKVASLFASPMIHPSVMLRSDVVRNYMYNVNLRKAQDYDLWGRLLLHDIILCNIPCCLLKYRITQKSQTTETLSKQARVAEEVRKGLLAYLGIDFSEKELVLHNEICNGRICDVAAAEQWLLKLREFLSVRYSSQTSYINQLIAARWALLCLNANISYKVYRKSEIYSGFSWINTLRFLKRNVL</sequence>
<keyword evidence="3 6" id="KW-0808">Transferase</keyword>
<dbReference type="Proteomes" id="UP000284514">
    <property type="component" value="Unassembled WGS sequence"/>
</dbReference>
<reference evidence="8 9" key="1">
    <citation type="submission" date="2018-08" db="EMBL/GenBank/DDBJ databases">
        <title>A genome reference for cultivated species of the human gut microbiota.</title>
        <authorList>
            <person name="Zou Y."/>
            <person name="Xue W."/>
            <person name="Luo G."/>
        </authorList>
    </citation>
    <scope>NUCLEOTIDE SEQUENCE [LARGE SCALE GENOMIC DNA]</scope>
    <source>
        <strain evidence="7 9">AM34-25</strain>
        <strain evidence="6 8">OM03-4</strain>
    </source>
</reference>
<protein>
    <submittedName>
        <fullName evidence="6">Glycosyltransferase</fullName>
        <ecNumber evidence="5">2.4.-.-</ecNumber>
    </submittedName>
</protein>
<dbReference type="InterPro" id="IPR029044">
    <property type="entry name" value="Nucleotide-diphossugar_trans"/>
</dbReference>
<reference evidence="5" key="2">
    <citation type="submission" date="2022-10" db="EMBL/GenBank/DDBJ databases">
        <title>Human gut microbiome strain richness.</title>
        <authorList>
            <person name="Chen-Liaw A."/>
        </authorList>
    </citation>
    <scope>NUCLEOTIDE SEQUENCE</scope>
    <source>
        <strain evidence="5">BSD2780061687st1_G10_BSD2780061687b_171204</strain>
    </source>
</reference>
<evidence type="ECO:0000259" key="4">
    <source>
        <dbReference type="Pfam" id="PF00535"/>
    </source>
</evidence>
<evidence type="ECO:0000256" key="2">
    <source>
        <dbReference type="ARBA" id="ARBA00022676"/>
    </source>
</evidence>
<dbReference type="Gene3D" id="3.90.550.10">
    <property type="entry name" value="Spore Coat Polysaccharide Biosynthesis Protein SpsA, Chain A"/>
    <property type="match status" value="1"/>
</dbReference>
<organism evidence="6 8">
    <name type="scientific">Bacteroides uniformis</name>
    <dbReference type="NCBI Taxonomy" id="820"/>
    <lineage>
        <taxon>Bacteria</taxon>
        <taxon>Pseudomonadati</taxon>
        <taxon>Bacteroidota</taxon>
        <taxon>Bacteroidia</taxon>
        <taxon>Bacteroidales</taxon>
        <taxon>Bacteroidaceae</taxon>
        <taxon>Bacteroides</taxon>
    </lineage>
</organism>
<evidence type="ECO:0000313" key="5">
    <source>
        <dbReference type="EMBL" id="MDC1853257.1"/>
    </source>
</evidence>
<comment type="similarity">
    <text evidence="1">Belongs to the glycosyltransferase 2 family.</text>
</comment>
<name>A0A3E5EU81_BACUN</name>
<comment type="caution">
    <text evidence="6">The sequence shown here is derived from an EMBL/GenBank/DDBJ whole genome shotgun (WGS) entry which is preliminary data.</text>
</comment>